<dbReference type="GO" id="GO:0006310">
    <property type="term" value="P:DNA recombination"/>
    <property type="evidence" value="ECO:0007669"/>
    <property type="project" value="UniProtKB-KW"/>
</dbReference>
<accession>M7MWT0</accession>
<dbReference type="GO" id="GO:0015074">
    <property type="term" value="P:DNA integration"/>
    <property type="evidence" value="ECO:0007669"/>
    <property type="project" value="InterPro"/>
</dbReference>
<evidence type="ECO:0000259" key="2">
    <source>
        <dbReference type="PROSITE" id="PS51898"/>
    </source>
</evidence>
<dbReference type="Proteomes" id="UP000012015">
    <property type="component" value="Unassembled WGS sequence"/>
</dbReference>
<protein>
    <submittedName>
        <fullName evidence="3">Site-specific recombinase XerD</fullName>
    </submittedName>
</protein>
<dbReference type="SUPFAM" id="SSF56349">
    <property type="entry name" value="DNA breaking-rejoining enzymes"/>
    <property type="match status" value="1"/>
</dbReference>
<dbReference type="PROSITE" id="PS51898">
    <property type="entry name" value="TYR_RECOMBINASE"/>
    <property type="match status" value="1"/>
</dbReference>
<sequence>MLRKTKAMDLYKQGIPLPLIMQLLGHESMSTTSAFYAFATLDMMRAAMIAATPAISEANTELFSEDKLRLLYSLK</sequence>
<evidence type="ECO:0000256" key="1">
    <source>
        <dbReference type="ARBA" id="ARBA00023172"/>
    </source>
</evidence>
<dbReference type="Pfam" id="PF00589">
    <property type="entry name" value="Phage_integrase"/>
    <property type="match status" value="1"/>
</dbReference>
<dbReference type="InterPro" id="IPR013762">
    <property type="entry name" value="Integrase-like_cat_sf"/>
</dbReference>
<keyword evidence="1" id="KW-0233">DNA recombination</keyword>
<evidence type="ECO:0000313" key="4">
    <source>
        <dbReference type="Proteomes" id="UP000012015"/>
    </source>
</evidence>
<dbReference type="GO" id="GO:0003677">
    <property type="term" value="F:DNA binding"/>
    <property type="evidence" value="ECO:0007669"/>
    <property type="project" value="InterPro"/>
</dbReference>
<feature type="domain" description="Tyr recombinase" evidence="2">
    <location>
        <begin position="1"/>
        <end position="49"/>
    </location>
</feature>
<dbReference type="InterPro" id="IPR011010">
    <property type="entry name" value="DNA_brk_join_enz"/>
</dbReference>
<dbReference type="AlphaFoldDB" id="M7MWT0"/>
<dbReference type="InterPro" id="IPR002104">
    <property type="entry name" value="Integrase_catalytic"/>
</dbReference>
<name>M7MWT0_9MICC</name>
<dbReference type="Gene3D" id="1.10.443.10">
    <property type="entry name" value="Intergrase catalytic core"/>
    <property type="match status" value="1"/>
</dbReference>
<dbReference type="PATRIC" id="fig|1276920.7.peg.632"/>
<evidence type="ECO:0000313" key="3">
    <source>
        <dbReference type="EMBL" id="EMQ99526.1"/>
    </source>
</evidence>
<organism evidence="3 4">
    <name type="scientific">Paeniglutamicibacter gangotriensis Lz1y</name>
    <dbReference type="NCBI Taxonomy" id="1276920"/>
    <lineage>
        <taxon>Bacteria</taxon>
        <taxon>Bacillati</taxon>
        <taxon>Actinomycetota</taxon>
        <taxon>Actinomycetes</taxon>
        <taxon>Micrococcales</taxon>
        <taxon>Micrococcaceae</taxon>
        <taxon>Paeniglutamicibacter</taxon>
    </lineage>
</organism>
<reference evidence="3 4" key="1">
    <citation type="journal article" date="2013" name="Genome Announc.">
        <title>Draft Genome Sequence of Arthrobacter gangotriensis Strain Lz1yT, Isolated from a Penguin Rookery Soil Sample Collected in Antarctica, near the Indian Station Dakshin Gangotri.</title>
        <authorList>
            <person name="Shivaji S."/>
            <person name="Ara S."/>
            <person name="Bandi S."/>
            <person name="Singh A."/>
            <person name="Kumar Pinnaka A."/>
        </authorList>
    </citation>
    <scope>NUCLEOTIDE SEQUENCE [LARGE SCALE GENOMIC DNA]</scope>
    <source>
        <strain evidence="3 4">Lz1y</strain>
    </source>
</reference>
<keyword evidence="4" id="KW-1185">Reference proteome</keyword>
<dbReference type="eggNOG" id="COG4974">
    <property type="taxonomic scope" value="Bacteria"/>
</dbReference>
<dbReference type="STRING" id="1276920.ADIAG_00626"/>
<comment type="caution">
    <text evidence="3">The sequence shown here is derived from an EMBL/GenBank/DDBJ whole genome shotgun (WGS) entry which is preliminary data.</text>
</comment>
<proteinExistence type="predicted"/>
<dbReference type="EMBL" id="AOCK01000002">
    <property type="protein sequence ID" value="EMQ99526.1"/>
    <property type="molecule type" value="Genomic_DNA"/>
</dbReference>
<gene>
    <name evidence="3" type="ORF">ADIAG_00626</name>
</gene>